<reference evidence="3 4" key="1">
    <citation type="journal article" date="2019" name="Int. J. Syst. Evol. Microbiol.">
        <title>Faecalibacillus intestinalis gen. nov., sp. nov. and Faecalibacillus faecis sp. nov., isolated from human faeces.</title>
        <authorList>
            <person name="Seo B."/>
            <person name="Jeon K."/>
            <person name="Baek I."/>
            <person name="Lee Y.M."/>
            <person name="Baek K."/>
            <person name="Ko G."/>
        </authorList>
    </citation>
    <scope>NUCLEOTIDE SEQUENCE [LARGE SCALE GENOMIC DNA]</scope>
    <source>
        <strain evidence="3 4">SNUG30099</strain>
    </source>
</reference>
<gene>
    <name evidence="3" type="ORF">C7U54_06315</name>
</gene>
<dbReference type="RefSeq" id="WP_107029688.1">
    <property type="nucleotide sequence ID" value="NZ_PYLQ01000006.1"/>
</dbReference>
<evidence type="ECO:0000313" key="3">
    <source>
        <dbReference type="EMBL" id="PST41945.1"/>
    </source>
</evidence>
<dbReference type="Proteomes" id="UP000240974">
    <property type="component" value="Unassembled WGS sequence"/>
</dbReference>
<keyword evidence="1" id="KW-0479">Metal-binding</keyword>
<dbReference type="EMBL" id="PYLQ01000006">
    <property type="protein sequence ID" value="PST41945.1"/>
    <property type="molecule type" value="Genomic_DNA"/>
</dbReference>
<evidence type="ECO:0000256" key="1">
    <source>
        <dbReference type="PROSITE-ProRule" id="PRU00325"/>
    </source>
</evidence>
<proteinExistence type="predicted"/>
<dbReference type="PROSITE" id="PS50966">
    <property type="entry name" value="ZF_SWIM"/>
    <property type="match status" value="1"/>
</dbReference>
<dbReference type="AlphaFoldDB" id="A0A2T3G312"/>
<evidence type="ECO:0000259" key="2">
    <source>
        <dbReference type="PROSITE" id="PS50966"/>
    </source>
</evidence>
<comment type="caution">
    <text evidence="3">The sequence shown here is derived from an EMBL/GenBank/DDBJ whole genome shotgun (WGS) entry which is preliminary data.</text>
</comment>
<keyword evidence="4" id="KW-1185">Reference proteome</keyword>
<sequence length="474" mass="57303">MSSFFTDTILERGKKYFEQNRVFSVNQKGDQTYTGIVLGSEAYHTKIIVDNTNQVIDAICDCPYAKDGHHCKHEAALYFAIEERLPKDEQQYIDINALLKRVRARSCSSYMLKREFNEEFKKYLKNIIQLNKQGNFHISNYQQVIEEFLSSNYPKDYRHEILNIMFQGYCKLLTNEHNKELTVQWLKENMKYQRYENAFSHIMSVVYLLDVEDQIAIIKEMLLNKRNPALLNTYFKIINDHHLDIKKYLDEIQIYNNNEDYIMEMIRYYMNNQQIGHAKQYYKEHIQNIRTKETKAKLESLLNPENEDAYLNYLCSKLSYYNCSEVPIYYDDLKEFYGNKFENYLIDFINKVDDYYSDYELAIMFKRKQEAKYAIYILLQKPNMNFFDPLKGMIKEYSLEMYLMVYVECLKDYINQGIRNYYLRDYIYDLFHELDEMSKLELVDMLKKEYPRKKKLHEMLDACLKEGDEIEIQY</sequence>
<organism evidence="3 4">
    <name type="scientific">Faecalibacillus intestinalis</name>
    <dbReference type="NCBI Taxonomy" id="1982626"/>
    <lineage>
        <taxon>Bacteria</taxon>
        <taxon>Bacillati</taxon>
        <taxon>Bacillota</taxon>
        <taxon>Erysipelotrichia</taxon>
        <taxon>Erysipelotrichales</taxon>
        <taxon>Coprobacillaceae</taxon>
        <taxon>Faecalibacillus</taxon>
    </lineage>
</organism>
<keyword evidence="1" id="KW-0863">Zinc-finger</keyword>
<feature type="domain" description="SWIM-type" evidence="2">
    <location>
        <begin position="45"/>
        <end position="82"/>
    </location>
</feature>
<evidence type="ECO:0000313" key="4">
    <source>
        <dbReference type="Proteomes" id="UP000240974"/>
    </source>
</evidence>
<keyword evidence="1" id="KW-0862">Zinc</keyword>
<accession>A0A2T3G312</accession>
<name>A0A2T3G312_9FIRM</name>
<dbReference type="InterPro" id="IPR007527">
    <property type="entry name" value="Znf_SWIM"/>
</dbReference>
<dbReference type="GO" id="GO:0008270">
    <property type="term" value="F:zinc ion binding"/>
    <property type="evidence" value="ECO:0007669"/>
    <property type="project" value="UniProtKB-KW"/>
</dbReference>
<protein>
    <recommendedName>
        <fullName evidence="2">SWIM-type domain-containing protein</fullName>
    </recommendedName>
</protein>